<evidence type="ECO:0000256" key="2">
    <source>
        <dbReference type="ARBA" id="ARBA00022692"/>
    </source>
</evidence>
<comment type="subcellular location">
    <subcellularLocation>
        <location evidence="1">Membrane</location>
        <topology evidence="1">Multi-pass membrane protein</topology>
    </subcellularLocation>
</comment>
<feature type="transmembrane region" description="Helical" evidence="5">
    <location>
        <begin position="44"/>
        <end position="66"/>
    </location>
</feature>
<proteinExistence type="predicted"/>
<feature type="transmembrane region" description="Helical" evidence="5">
    <location>
        <begin position="155"/>
        <end position="175"/>
    </location>
</feature>
<dbReference type="PROSITE" id="PS51012">
    <property type="entry name" value="ABC_TM2"/>
    <property type="match status" value="1"/>
</dbReference>
<gene>
    <name evidence="7" type="ORF">GCM10007416_30290</name>
</gene>
<dbReference type="PIRSF" id="PIRSF006648">
    <property type="entry name" value="DrrB"/>
    <property type="match status" value="1"/>
</dbReference>
<dbReference type="InterPro" id="IPR047817">
    <property type="entry name" value="ABC2_TM_bact-type"/>
</dbReference>
<keyword evidence="8" id="KW-1185">Reference proteome</keyword>
<dbReference type="EMBL" id="BMEX01000017">
    <property type="protein sequence ID" value="GGA55002.1"/>
    <property type="molecule type" value="Genomic_DNA"/>
</dbReference>
<accession>A0ABQ1H1Y8</accession>
<feature type="transmembrane region" description="Helical" evidence="5">
    <location>
        <begin position="86"/>
        <end position="114"/>
    </location>
</feature>
<dbReference type="PANTHER" id="PTHR43027:SF2">
    <property type="entry name" value="TRANSPORT PERMEASE PROTEIN"/>
    <property type="match status" value="1"/>
</dbReference>
<feature type="transmembrane region" description="Helical" evidence="5">
    <location>
        <begin position="212"/>
        <end position="232"/>
    </location>
</feature>
<reference evidence="8" key="1">
    <citation type="journal article" date="2019" name="Int. J. Syst. Evol. Microbiol.">
        <title>The Global Catalogue of Microorganisms (GCM) 10K type strain sequencing project: providing services to taxonomists for standard genome sequencing and annotation.</title>
        <authorList>
            <consortium name="The Broad Institute Genomics Platform"/>
            <consortium name="The Broad Institute Genome Sequencing Center for Infectious Disease"/>
            <person name="Wu L."/>
            <person name="Ma J."/>
        </authorList>
    </citation>
    <scope>NUCLEOTIDE SEQUENCE [LARGE SCALE GENOMIC DNA]</scope>
    <source>
        <strain evidence="8">CGMCC 1.12404</strain>
    </source>
</reference>
<evidence type="ECO:0000256" key="1">
    <source>
        <dbReference type="ARBA" id="ARBA00004141"/>
    </source>
</evidence>
<feature type="domain" description="ABC transmembrane type-2" evidence="6">
    <location>
        <begin position="11"/>
        <end position="235"/>
    </location>
</feature>
<organism evidence="7 8">
    <name type="scientific">Kroppenstedtia guangzhouensis</name>
    <dbReference type="NCBI Taxonomy" id="1274356"/>
    <lineage>
        <taxon>Bacteria</taxon>
        <taxon>Bacillati</taxon>
        <taxon>Bacillota</taxon>
        <taxon>Bacilli</taxon>
        <taxon>Bacillales</taxon>
        <taxon>Thermoactinomycetaceae</taxon>
        <taxon>Kroppenstedtia</taxon>
    </lineage>
</organism>
<protein>
    <submittedName>
        <fullName evidence="7">Transport permease protein</fullName>
    </submittedName>
</protein>
<dbReference type="Pfam" id="PF12698">
    <property type="entry name" value="ABC2_membrane_3"/>
    <property type="match status" value="1"/>
</dbReference>
<evidence type="ECO:0000313" key="8">
    <source>
        <dbReference type="Proteomes" id="UP000617979"/>
    </source>
</evidence>
<dbReference type="PANTHER" id="PTHR43027">
    <property type="entry name" value="DOXORUBICIN RESISTANCE ABC TRANSPORTER PERMEASE PROTEIN DRRC-RELATED"/>
    <property type="match status" value="1"/>
</dbReference>
<dbReference type="InterPro" id="IPR052902">
    <property type="entry name" value="ABC-2_transporter"/>
</dbReference>
<dbReference type="InterPro" id="IPR000412">
    <property type="entry name" value="ABC_2_transport"/>
</dbReference>
<name>A0ABQ1H1Y8_9BACL</name>
<evidence type="ECO:0000256" key="5">
    <source>
        <dbReference type="SAM" id="Phobius"/>
    </source>
</evidence>
<evidence type="ECO:0000259" key="6">
    <source>
        <dbReference type="PROSITE" id="PS51012"/>
    </source>
</evidence>
<evidence type="ECO:0000256" key="3">
    <source>
        <dbReference type="ARBA" id="ARBA00022989"/>
    </source>
</evidence>
<dbReference type="InterPro" id="IPR013525">
    <property type="entry name" value="ABC2_TM"/>
</dbReference>
<evidence type="ECO:0000313" key="7">
    <source>
        <dbReference type="EMBL" id="GGA55002.1"/>
    </source>
</evidence>
<keyword evidence="2 5" id="KW-0812">Transmembrane</keyword>
<comment type="caution">
    <text evidence="7">The sequence shown here is derived from an EMBL/GenBank/DDBJ whole genome shotgun (WGS) entry which is preliminary data.</text>
</comment>
<sequence length="239" mass="26837">MEIRLFLREKETVFWTFLFPVLIIWLFGSMFGDQTIDGQNFGETYIPAWIGVNLLTTALFGVGTILTQYRKQGVLRRLRATPIRPVTVLTAHLLQGALTFLIGALILVGFGMAVYNLRLPQYPGSFMIAVGLAVFALYPFAIFATSFAKDNRTSAAISSVLLNVMLFLSGATFPLEMMPEFIRQVSKILPLYYVVDLFQETWNRSPLWENTGSAGVLVGIAVVFTCLASHFFRWTSREP</sequence>
<keyword evidence="3 5" id="KW-1133">Transmembrane helix</keyword>
<dbReference type="Proteomes" id="UP000617979">
    <property type="component" value="Unassembled WGS sequence"/>
</dbReference>
<keyword evidence="4 5" id="KW-0472">Membrane</keyword>
<feature type="transmembrane region" description="Helical" evidence="5">
    <location>
        <begin position="12"/>
        <end position="32"/>
    </location>
</feature>
<evidence type="ECO:0000256" key="4">
    <source>
        <dbReference type="ARBA" id="ARBA00023136"/>
    </source>
</evidence>
<feature type="transmembrane region" description="Helical" evidence="5">
    <location>
        <begin position="126"/>
        <end position="148"/>
    </location>
</feature>